<feature type="domain" description="Flavin reductase like" evidence="3">
    <location>
        <begin position="19"/>
        <end position="168"/>
    </location>
</feature>
<sequence>MSEEADKLCDPEAAFRDVFRGHPAGIALITATVDGEPVGLTASSVSSLSLDPLSISFSLMKRDGSAGQLLRADSMLVHFLTDSQAEVAASFSKSRNDRPAGEKFYPDQGWTTAETGEPLLPGSRAVLRVVPLDVAQAGQATLIAAEVTDVLTTSDEPALLFQGHKFFSIAGLEPLA</sequence>
<reference evidence="4" key="1">
    <citation type="journal article" date="2021" name="PeerJ">
        <title>Extensive microbial diversity within the chicken gut microbiome revealed by metagenomics and culture.</title>
        <authorList>
            <person name="Gilroy R."/>
            <person name="Ravi A."/>
            <person name="Getino M."/>
            <person name="Pursley I."/>
            <person name="Horton D.L."/>
            <person name="Alikhan N.F."/>
            <person name="Baker D."/>
            <person name="Gharbi K."/>
            <person name="Hall N."/>
            <person name="Watson M."/>
            <person name="Adriaenssens E.M."/>
            <person name="Foster-Nyarko E."/>
            <person name="Jarju S."/>
            <person name="Secka A."/>
            <person name="Antonio M."/>
            <person name="Oren A."/>
            <person name="Chaudhuri R.R."/>
            <person name="La Ragione R."/>
            <person name="Hildebrand F."/>
            <person name="Pallen M.J."/>
        </authorList>
    </citation>
    <scope>NUCLEOTIDE SEQUENCE</scope>
    <source>
        <strain evidence="4">4376</strain>
    </source>
</reference>
<dbReference type="SMART" id="SM00903">
    <property type="entry name" value="Flavin_Reduct"/>
    <property type="match status" value="1"/>
</dbReference>
<dbReference type="AlphaFoldDB" id="A0A9D1RYT1"/>
<dbReference type="Proteomes" id="UP000824189">
    <property type="component" value="Unassembled WGS sequence"/>
</dbReference>
<comment type="caution">
    <text evidence="4">The sequence shown here is derived from an EMBL/GenBank/DDBJ whole genome shotgun (WGS) entry which is preliminary data.</text>
</comment>
<dbReference type="GO" id="GO:0042602">
    <property type="term" value="F:riboflavin reductase (NADPH) activity"/>
    <property type="evidence" value="ECO:0007669"/>
    <property type="project" value="TreeGrafter"/>
</dbReference>
<gene>
    <name evidence="4" type="ORF">H9867_06000</name>
</gene>
<keyword evidence="2" id="KW-0560">Oxidoreductase</keyword>
<evidence type="ECO:0000259" key="3">
    <source>
        <dbReference type="SMART" id="SM00903"/>
    </source>
</evidence>
<evidence type="ECO:0000313" key="5">
    <source>
        <dbReference type="Proteomes" id="UP000824189"/>
    </source>
</evidence>
<protein>
    <submittedName>
        <fullName evidence="4">Flavin reductase family protein</fullName>
    </submittedName>
</protein>
<dbReference type="GO" id="GO:0010181">
    <property type="term" value="F:FMN binding"/>
    <property type="evidence" value="ECO:0007669"/>
    <property type="project" value="InterPro"/>
</dbReference>
<accession>A0A9D1RYT1</accession>
<dbReference type="EMBL" id="DXFZ01000072">
    <property type="protein sequence ID" value="HIW96020.1"/>
    <property type="molecule type" value="Genomic_DNA"/>
</dbReference>
<dbReference type="SUPFAM" id="SSF50475">
    <property type="entry name" value="FMN-binding split barrel"/>
    <property type="match status" value="1"/>
</dbReference>
<dbReference type="InterPro" id="IPR050268">
    <property type="entry name" value="NADH-dep_flavin_reductase"/>
</dbReference>
<dbReference type="Pfam" id="PF01613">
    <property type="entry name" value="Flavin_Reduct"/>
    <property type="match status" value="1"/>
</dbReference>
<evidence type="ECO:0000313" key="4">
    <source>
        <dbReference type="EMBL" id="HIW96020.1"/>
    </source>
</evidence>
<dbReference type="InterPro" id="IPR002563">
    <property type="entry name" value="Flavin_Rdtase-like_dom"/>
</dbReference>
<organism evidence="4 5">
    <name type="scientific">Candidatus Corynebacterium gallistercoris</name>
    <dbReference type="NCBI Taxonomy" id="2838530"/>
    <lineage>
        <taxon>Bacteria</taxon>
        <taxon>Bacillati</taxon>
        <taxon>Actinomycetota</taxon>
        <taxon>Actinomycetes</taxon>
        <taxon>Mycobacteriales</taxon>
        <taxon>Corynebacteriaceae</taxon>
        <taxon>Corynebacterium</taxon>
    </lineage>
</organism>
<dbReference type="PANTHER" id="PTHR30466:SF11">
    <property type="entry name" value="FLAVIN-DEPENDENT MONOOXYGENASE, REDUCTASE SUBUNIT HSAB"/>
    <property type="match status" value="1"/>
</dbReference>
<evidence type="ECO:0000256" key="1">
    <source>
        <dbReference type="ARBA" id="ARBA00008898"/>
    </source>
</evidence>
<dbReference type="PANTHER" id="PTHR30466">
    <property type="entry name" value="FLAVIN REDUCTASE"/>
    <property type="match status" value="1"/>
</dbReference>
<evidence type="ECO:0000256" key="2">
    <source>
        <dbReference type="ARBA" id="ARBA00023002"/>
    </source>
</evidence>
<name>A0A9D1RYT1_9CORY</name>
<reference evidence="4" key="2">
    <citation type="submission" date="2021-04" db="EMBL/GenBank/DDBJ databases">
        <authorList>
            <person name="Gilroy R."/>
        </authorList>
    </citation>
    <scope>NUCLEOTIDE SEQUENCE</scope>
    <source>
        <strain evidence="4">4376</strain>
    </source>
</reference>
<dbReference type="Gene3D" id="2.30.110.10">
    <property type="entry name" value="Electron Transport, Fmn-binding Protein, Chain A"/>
    <property type="match status" value="1"/>
</dbReference>
<comment type="similarity">
    <text evidence="1">Belongs to the non-flavoprotein flavin reductase family.</text>
</comment>
<dbReference type="InterPro" id="IPR012349">
    <property type="entry name" value="Split_barrel_FMN-bd"/>
</dbReference>
<proteinExistence type="inferred from homology"/>